<comment type="caution">
    <text evidence="1">The sequence shown here is derived from an EMBL/GenBank/DDBJ whole genome shotgun (WGS) entry which is preliminary data.</text>
</comment>
<protein>
    <recommendedName>
        <fullName evidence="3">GrpB family protein</fullName>
    </recommendedName>
</protein>
<dbReference type="SUPFAM" id="SSF81301">
    <property type="entry name" value="Nucleotidyltransferase"/>
    <property type="match status" value="1"/>
</dbReference>
<proteinExistence type="predicted"/>
<evidence type="ECO:0008006" key="3">
    <source>
        <dbReference type="Google" id="ProtNLM"/>
    </source>
</evidence>
<dbReference type="PANTHER" id="PTHR34822:SF1">
    <property type="entry name" value="GRPB FAMILY PROTEIN"/>
    <property type="match status" value="1"/>
</dbReference>
<evidence type="ECO:0000313" key="1">
    <source>
        <dbReference type="EMBL" id="OXM13904.1"/>
    </source>
</evidence>
<dbReference type="InterPro" id="IPR043519">
    <property type="entry name" value="NT_sf"/>
</dbReference>
<sequence>MKEHDESNWPVWATEKIEIKAYDPNWIEKGTYEIIKLRELLSEFRVSEIEHIGSTSIPNLPAKPIIDMMAKINSFGDLAKIIERLEAENWSYVPKELDGREWRRFFVKVKDNKRECHLHLMLEDDEEHWEKQIKFRNKLREQPRLAQQYAELKRKLAAKTNDDREAYTEAKTDFVKSVLELN</sequence>
<name>A0A229NVS5_9BACL</name>
<gene>
    <name evidence="1" type="ORF">CGZ75_12895</name>
</gene>
<dbReference type="InterPro" id="IPR007344">
    <property type="entry name" value="GrpB/CoaE"/>
</dbReference>
<dbReference type="OrthoDB" id="9799092at2"/>
<dbReference type="Proteomes" id="UP000215145">
    <property type="component" value="Unassembled WGS sequence"/>
</dbReference>
<accession>A0A229NVS5</accession>
<organism evidence="1 2">
    <name type="scientific">Paenibacillus herberti</name>
    <dbReference type="NCBI Taxonomy" id="1619309"/>
    <lineage>
        <taxon>Bacteria</taxon>
        <taxon>Bacillati</taxon>
        <taxon>Bacillota</taxon>
        <taxon>Bacilli</taxon>
        <taxon>Bacillales</taxon>
        <taxon>Paenibacillaceae</taxon>
        <taxon>Paenibacillus</taxon>
    </lineage>
</organism>
<dbReference type="Pfam" id="PF04229">
    <property type="entry name" value="GrpB"/>
    <property type="match status" value="1"/>
</dbReference>
<dbReference type="AlphaFoldDB" id="A0A229NVS5"/>
<dbReference type="Gene3D" id="3.30.460.10">
    <property type="entry name" value="Beta Polymerase, domain 2"/>
    <property type="match status" value="1"/>
</dbReference>
<reference evidence="1 2" key="1">
    <citation type="submission" date="2017-07" db="EMBL/GenBank/DDBJ databases">
        <title>Paenibacillus herberti R33 genome sequencing and assembly.</title>
        <authorList>
            <person name="Su W."/>
        </authorList>
    </citation>
    <scope>NUCLEOTIDE SEQUENCE [LARGE SCALE GENOMIC DNA]</scope>
    <source>
        <strain evidence="1 2">R33</strain>
    </source>
</reference>
<evidence type="ECO:0000313" key="2">
    <source>
        <dbReference type="Proteomes" id="UP000215145"/>
    </source>
</evidence>
<dbReference type="PANTHER" id="PTHR34822">
    <property type="entry name" value="GRPB DOMAIN PROTEIN (AFU_ORTHOLOGUE AFUA_1G01530)"/>
    <property type="match status" value="1"/>
</dbReference>
<dbReference type="RefSeq" id="WP_089524729.1">
    <property type="nucleotide sequence ID" value="NZ_NMUQ01000002.1"/>
</dbReference>
<keyword evidence="2" id="KW-1185">Reference proteome</keyword>
<dbReference type="EMBL" id="NMUQ01000002">
    <property type="protein sequence ID" value="OXM13904.1"/>
    <property type="molecule type" value="Genomic_DNA"/>
</dbReference>